<organism evidence="6 7">
    <name type="scientific">Funneliformis mosseae</name>
    <name type="common">Endomycorrhizal fungus</name>
    <name type="synonym">Glomus mosseae</name>
    <dbReference type="NCBI Taxonomy" id="27381"/>
    <lineage>
        <taxon>Eukaryota</taxon>
        <taxon>Fungi</taxon>
        <taxon>Fungi incertae sedis</taxon>
        <taxon>Mucoromycota</taxon>
        <taxon>Glomeromycotina</taxon>
        <taxon>Glomeromycetes</taxon>
        <taxon>Glomerales</taxon>
        <taxon>Glomeraceae</taxon>
        <taxon>Funneliformis</taxon>
    </lineage>
</organism>
<feature type="binding site" evidence="4">
    <location>
        <position position="210"/>
    </location>
    <ligand>
        <name>phosphate</name>
        <dbReference type="ChEBI" id="CHEBI:43474"/>
    </ligand>
</feature>
<comment type="subcellular location">
    <subcellularLocation>
        <location evidence="4">Cytoplasm</location>
    </subcellularLocation>
    <subcellularLocation>
        <location evidence="4">Nucleus</location>
    </subcellularLocation>
</comment>
<dbReference type="InterPro" id="IPR035994">
    <property type="entry name" value="Nucleoside_phosphorylase_sf"/>
</dbReference>
<dbReference type="GO" id="GO:0006166">
    <property type="term" value="P:purine ribonucleoside salvage"/>
    <property type="evidence" value="ECO:0007669"/>
    <property type="project" value="UniProtKB-KW"/>
</dbReference>
<comment type="similarity">
    <text evidence="4">Belongs to the PNP/MTAP phosphorylase family. MTAP subfamily.</text>
</comment>
<dbReference type="FunFam" id="3.40.50.1580:FF:000008">
    <property type="entry name" value="S-methyl-5'-thioadenosine phosphorylase"/>
    <property type="match status" value="1"/>
</dbReference>
<sequence>MRFNNCVFICVSGLKIFRGNNGIRIGVIGGSGLYEFDNLKVIQRSFPETPWGYPSGEIVIVQDPRGFKIAFLARHGKGHLYNPSEIPSRANIAALKHIGVEVIIAFSAVGSLREEIKPKDFVLPDQIIDRTKGIRHSTFFENGLAAHVSFADPFNQTLSDLIYRHKSVLEKEGSTLHQEKTLVCIEGPAFSTRAESKLYRSWDCDVVNMSAIPEAKLAKELEIAYQMVCMSTDYDCWKQGEEDVTVDAVMNVMLQNSAQAKRLLETILPDLEQALNDGKFESIKGNASYSFVTSKESRKAEQIKKLQYVLPGYF</sequence>
<dbReference type="EMBL" id="CAJVPP010005802">
    <property type="protein sequence ID" value="CAG8670056.1"/>
    <property type="molecule type" value="Genomic_DNA"/>
</dbReference>
<dbReference type="InterPro" id="IPR000845">
    <property type="entry name" value="Nucleoside_phosphorylase_d"/>
</dbReference>
<comment type="function">
    <text evidence="4">Catalyzes the reversible phosphorylation of S-methyl-5'-thioadenosine (MTA) to adenine and 5-methylthioribose-1-phosphate. Involved in the breakdown of MTA, a major by-product of polyamine biosynthesis. Responsible for the first step in the methionine salvage pathway after MTA has been generated from S-adenosylmethionine. Has broad substrate specificity with 6-aminopurine nucleosides as preferred substrates.</text>
</comment>
<dbReference type="SUPFAM" id="SSF53167">
    <property type="entry name" value="Purine and uridine phosphorylases"/>
    <property type="match status" value="1"/>
</dbReference>
<comment type="subunit">
    <text evidence="4">Homotrimer.</text>
</comment>
<dbReference type="Gene3D" id="3.40.50.1580">
    <property type="entry name" value="Nucleoside phosphorylase domain"/>
    <property type="match status" value="1"/>
</dbReference>
<keyword evidence="4" id="KW-0539">Nucleus</keyword>
<evidence type="ECO:0000313" key="7">
    <source>
        <dbReference type="Proteomes" id="UP000789375"/>
    </source>
</evidence>
<feature type="binding site" evidence="4">
    <location>
        <position position="31"/>
    </location>
    <ligand>
        <name>phosphate</name>
        <dbReference type="ChEBI" id="CHEBI:43474"/>
    </ligand>
</feature>
<dbReference type="EC" id="2.4.2.28" evidence="4"/>
<feature type="site" description="Important for substrate specificity" evidence="4">
    <location>
        <position position="191"/>
    </location>
</feature>
<dbReference type="InterPro" id="IPR010044">
    <property type="entry name" value="MTAP"/>
</dbReference>
<dbReference type="GO" id="GO:0005634">
    <property type="term" value="C:nucleus"/>
    <property type="evidence" value="ECO:0007669"/>
    <property type="project" value="UniProtKB-SubCell"/>
</dbReference>
<feature type="binding site" evidence="4">
    <location>
        <begin position="107"/>
        <end position="108"/>
    </location>
    <ligand>
        <name>phosphate</name>
        <dbReference type="ChEBI" id="CHEBI:43474"/>
    </ligand>
</feature>
<keyword evidence="4" id="KW-0963">Cytoplasm</keyword>
<dbReference type="NCBIfam" id="TIGR01694">
    <property type="entry name" value="MTAP"/>
    <property type="match status" value="1"/>
</dbReference>
<keyword evidence="3 4" id="KW-0660">Purine salvage</keyword>
<feature type="binding site" evidence="4">
    <location>
        <begin position="233"/>
        <end position="235"/>
    </location>
    <ligand>
        <name>substrate</name>
    </ligand>
</feature>
<reference evidence="6" key="1">
    <citation type="submission" date="2021-06" db="EMBL/GenBank/DDBJ databases">
        <authorList>
            <person name="Kallberg Y."/>
            <person name="Tangrot J."/>
            <person name="Rosling A."/>
        </authorList>
    </citation>
    <scope>NUCLEOTIDE SEQUENCE</scope>
    <source>
        <strain evidence="6">87-6 pot B 2015</strain>
    </source>
</reference>
<name>A0A9N9EDZ6_FUNMO</name>
<dbReference type="HAMAP" id="MF_01963">
    <property type="entry name" value="MTAP"/>
    <property type="match status" value="1"/>
</dbReference>
<feature type="site" description="Important for substrate specificity" evidence="4">
    <location>
        <position position="246"/>
    </location>
</feature>
<dbReference type="PANTHER" id="PTHR42679:SF2">
    <property type="entry name" value="S-METHYL-5'-THIOADENOSINE PHOSPHORYLASE"/>
    <property type="match status" value="1"/>
</dbReference>
<evidence type="ECO:0000259" key="5">
    <source>
        <dbReference type="Pfam" id="PF01048"/>
    </source>
</evidence>
<dbReference type="GO" id="GO:0005829">
    <property type="term" value="C:cytosol"/>
    <property type="evidence" value="ECO:0007669"/>
    <property type="project" value="TreeGrafter"/>
</dbReference>
<feature type="binding site" evidence="4">
    <location>
        <position position="209"/>
    </location>
    <ligand>
        <name>substrate</name>
    </ligand>
</feature>
<comment type="caution">
    <text evidence="6">The sequence shown here is derived from an EMBL/GenBank/DDBJ whole genome shotgun (WGS) entry which is preliminary data.</text>
</comment>
<dbReference type="AlphaFoldDB" id="A0A9N9EDZ6"/>
<comment type="pathway">
    <text evidence="4">Amino-acid biosynthesis; L-methionine biosynthesis via salvage pathway; S-methyl-5-thio-alpha-D-ribose 1-phosphate from S-methyl-5'-thioadenosine (phosphorylase route): step 1/1.</text>
</comment>
<keyword evidence="1 4" id="KW-0328">Glycosyltransferase</keyword>
<keyword evidence="2 4" id="KW-0808">Transferase</keyword>
<gene>
    <name evidence="6" type="ORF">FMOSSE_LOCUS12361</name>
</gene>
<evidence type="ECO:0000256" key="1">
    <source>
        <dbReference type="ARBA" id="ARBA00022676"/>
    </source>
</evidence>
<accession>A0A9N9EDZ6</accession>
<evidence type="ECO:0000313" key="6">
    <source>
        <dbReference type="EMBL" id="CAG8670056.1"/>
    </source>
</evidence>
<protein>
    <recommendedName>
        <fullName evidence="4">S-methyl-5'-thioadenosine phosphorylase</fullName>
        <ecNumber evidence="4">2.4.2.28</ecNumber>
    </recommendedName>
    <alternativeName>
        <fullName evidence="4">5'-methylthioadenosine phosphorylase</fullName>
        <shortName evidence="4">MTA phosphorylase</shortName>
        <shortName evidence="4">MTAP</shortName>
        <shortName evidence="4">MTAPase</shortName>
    </alternativeName>
</protein>
<dbReference type="Pfam" id="PF01048">
    <property type="entry name" value="PNP_UDP_1"/>
    <property type="match status" value="1"/>
</dbReference>
<dbReference type="GO" id="GO:0017061">
    <property type="term" value="F:S-methyl-5-thioadenosine phosphorylase activity"/>
    <property type="evidence" value="ECO:0007669"/>
    <property type="project" value="UniProtKB-UniRule"/>
</dbReference>
<comment type="catalytic activity">
    <reaction evidence="4">
        <text>S-methyl-5'-thioadenosine + phosphate = 5-(methylsulfanyl)-alpha-D-ribose 1-phosphate + adenine</text>
        <dbReference type="Rhea" id="RHEA:11852"/>
        <dbReference type="ChEBI" id="CHEBI:16708"/>
        <dbReference type="ChEBI" id="CHEBI:17509"/>
        <dbReference type="ChEBI" id="CHEBI:43474"/>
        <dbReference type="ChEBI" id="CHEBI:58533"/>
        <dbReference type="EC" id="2.4.2.28"/>
    </reaction>
</comment>
<feature type="domain" description="Nucleoside phosphorylase" evidence="5">
    <location>
        <begin position="24"/>
        <end position="268"/>
    </location>
</feature>
<dbReference type="Proteomes" id="UP000789375">
    <property type="component" value="Unassembled WGS sequence"/>
</dbReference>
<proteinExistence type="inferred from homology"/>
<evidence type="ECO:0000256" key="2">
    <source>
        <dbReference type="ARBA" id="ARBA00022679"/>
    </source>
</evidence>
<keyword evidence="7" id="KW-1185">Reference proteome</keyword>
<evidence type="ECO:0000256" key="4">
    <source>
        <dbReference type="HAMAP-Rule" id="MF_03155"/>
    </source>
</evidence>
<feature type="binding site" evidence="4">
    <location>
        <begin position="74"/>
        <end position="75"/>
    </location>
    <ligand>
        <name>phosphate</name>
        <dbReference type="ChEBI" id="CHEBI:43474"/>
    </ligand>
</feature>
<dbReference type="PROSITE" id="PS01240">
    <property type="entry name" value="PNP_MTAP_2"/>
    <property type="match status" value="1"/>
</dbReference>
<dbReference type="InterPro" id="IPR018099">
    <property type="entry name" value="Purine_phosphorylase-2_CS"/>
</dbReference>
<dbReference type="GO" id="GO:0019509">
    <property type="term" value="P:L-methionine salvage from methylthioadenosine"/>
    <property type="evidence" value="ECO:0007669"/>
    <property type="project" value="UniProtKB-UniRule"/>
</dbReference>
<dbReference type="PANTHER" id="PTHR42679">
    <property type="entry name" value="S-METHYL-5'-THIOADENOSINE PHOSPHORYLASE"/>
    <property type="match status" value="1"/>
</dbReference>
<evidence type="ECO:0000256" key="3">
    <source>
        <dbReference type="ARBA" id="ARBA00022726"/>
    </source>
</evidence>
<dbReference type="CDD" id="cd09010">
    <property type="entry name" value="MTAP_SsMTAPII_like_MTIP"/>
    <property type="match status" value="1"/>
</dbReference>